<dbReference type="PROSITE" id="PS01088">
    <property type="entry name" value="CAP_1"/>
    <property type="match status" value="1"/>
</dbReference>
<organism evidence="1 2">
    <name type="scientific">Rhodocista pekingensis</name>
    <dbReference type="NCBI Taxonomy" id="201185"/>
    <lineage>
        <taxon>Bacteria</taxon>
        <taxon>Pseudomonadati</taxon>
        <taxon>Pseudomonadota</taxon>
        <taxon>Alphaproteobacteria</taxon>
        <taxon>Rhodospirillales</taxon>
        <taxon>Azospirillaceae</taxon>
        <taxon>Rhodocista</taxon>
    </lineage>
</organism>
<dbReference type="EMBL" id="JBHTCM010000017">
    <property type="protein sequence ID" value="MFC7334561.1"/>
    <property type="molecule type" value="Genomic_DNA"/>
</dbReference>
<proteinExistence type="predicted"/>
<name>A0ABW2KWX4_9PROT</name>
<reference evidence="2" key="1">
    <citation type="journal article" date="2019" name="Int. J. Syst. Evol. Microbiol.">
        <title>The Global Catalogue of Microorganisms (GCM) 10K type strain sequencing project: providing services to taxonomists for standard genome sequencing and annotation.</title>
        <authorList>
            <consortium name="The Broad Institute Genomics Platform"/>
            <consortium name="The Broad Institute Genome Sequencing Center for Infectious Disease"/>
            <person name="Wu L."/>
            <person name="Ma J."/>
        </authorList>
    </citation>
    <scope>NUCLEOTIDE SEQUENCE [LARGE SCALE GENOMIC DNA]</scope>
    <source>
        <strain evidence="2">CGMCC 1.16275</strain>
    </source>
</reference>
<dbReference type="Proteomes" id="UP001596456">
    <property type="component" value="Unassembled WGS sequence"/>
</dbReference>
<evidence type="ECO:0000313" key="1">
    <source>
        <dbReference type="EMBL" id="MFC7334561.1"/>
    </source>
</evidence>
<protein>
    <recommendedName>
        <fullName evidence="3">TubC N-terminal docking domain-containing protein</fullName>
    </recommendedName>
</protein>
<evidence type="ECO:0008006" key="3">
    <source>
        <dbReference type="Google" id="ProtNLM"/>
    </source>
</evidence>
<dbReference type="InterPro" id="IPR018106">
    <property type="entry name" value="CAP_CS_N"/>
</dbReference>
<comment type="caution">
    <text evidence="1">The sequence shown here is derived from an EMBL/GenBank/DDBJ whole genome shotgun (WGS) entry which is preliminary data.</text>
</comment>
<keyword evidence="2" id="KW-1185">Reference proteome</keyword>
<evidence type="ECO:0000313" key="2">
    <source>
        <dbReference type="Proteomes" id="UP001596456"/>
    </source>
</evidence>
<dbReference type="RefSeq" id="WP_377360115.1">
    <property type="nucleotide sequence ID" value="NZ_JBHTCM010000017.1"/>
</dbReference>
<accession>A0ABW2KWX4</accession>
<gene>
    <name evidence="1" type="ORF">ACFQPS_15440</name>
</gene>
<sequence length="56" mass="6322">MSPRKQVRELIDRLENAGIRLEVTGGRLLIHGDAPPALLMRVQRHRRALLAAAQRT</sequence>